<dbReference type="Pfam" id="PF13561">
    <property type="entry name" value="adh_short_C2"/>
    <property type="match status" value="1"/>
</dbReference>
<dbReference type="PRINTS" id="PR00081">
    <property type="entry name" value="GDHRDH"/>
</dbReference>
<dbReference type="InterPro" id="IPR002347">
    <property type="entry name" value="SDR_fam"/>
</dbReference>
<organism evidence="2">
    <name type="scientific">freshwater metagenome</name>
    <dbReference type="NCBI Taxonomy" id="449393"/>
    <lineage>
        <taxon>unclassified sequences</taxon>
        <taxon>metagenomes</taxon>
        <taxon>ecological metagenomes</taxon>
    </lineage>
</organism>
<dbReference type="AlphaFoldDB" id="A0A6J7ENK5"/>
<dbReference type="PRINTS" id="PR00080">
    <property type="entry name" value="SDRFAMILY"/>
</dbReference>
<accession>A0A6J7ENK5</accession>
<comment type="similarity">
    <text evidence="1">Belongs to the short-chain dehydrogenases/reductases (SDR) family.</text>
</comment>
<dbReference type="PROSITE" id="PS00061">
    <property type="entry name" value="ADH_SHORT"/>
    <property type="match status" value="1"/>
</dbReference>
<dbReference type="NCBIfam" id="NF005559">
    <property type="entry name" value="PRK07231.1"/>
    <property type="match status" value="1"/>
</dbReference>
<proteinExistence type="inferred from homology"/>
<dbReference type="PANTHER" id="PTHR43943">
    <property type="entry name" value="DEHYDROGENASE/REDUCTASE (SDR FAMILY) MEMBER 4"/>
    <property type="match status" value="1"/>
</dbReference>
<dbReference type="SUPFAM" id="SSF51735">
    <property type="entry name" value="NAD(P)-binding Rossmann-fold domains"/>
    <property type="match status" value="1"/>
</dbReference>
<sequence length="251" mass="26241">MDGKVALVTGGSRGIGLGIAQRLCESGADVLLVSRKADGLEQAASTLQGLDGNVAWEVGHVARAEDAVRATNTCVEKFGRIDLLVNNAGTNPYMGPLLEINDVLMAKTVEINQSSIIHWAKAAWDAGLSEHGGSILNIASIGGLVPEPGIGWYNATKAAVIHLTSQLSYELAPKVRVNGIAPGLVKTELARAFWESGEERIAQQIPMKRLGVVDDIATSALFLLSDEASWITGQTLVVDGGTTTQSTGGVG</sequence>
<evidence type="ECO:0000256" key="1">
    <source>
        <dbReference type="ARBA" id="ARBA00006484"/>
    </source>
</evidence>
<evidence type="ECO:0000313" key="3">
    <source>
        <dbReference type="EMBL" id="CAB5027523.1"/>
    </source>
</evidence>
<dbReference type="PANTHER" id="PTHR43943:SF2">
    <property type="entry name" value="DEHYDROGENASE_REDUCTASE 4"/>
    <property type="match status" value="1"/>
</dbReference>
<protein>
    <submittedName>
        <fullName evidence="2">Unannotated protein</fullName>
    </submittedName>
</protein>
<evidence type="ECO:0000313" key="2">
    <source>
        <dbReference type="EMBL" id="CAB4883308.1"/>
    </source>
</evidence>
<reference evidence="2" key="1">
    <citation type="submission" date="2020-05" db="EMBL/GenBank/DDBJ databases">
        <authorList>
            <person name="Chiriac C."/>
            <person name="Salcher M."/>
            <person name="Ghai R."/>
            <person name="Kavagutti S V."/>
        </authorList>
    </citation>
    <scope>NUCLEOTIDE SEQUENCE</scope>
</reference>
<dbReference type="FunFam" id="3.40.50.720:FF:000084">
    <property type="entry name" value="Short-chain dehydrogenase reductase"/>
    <property type="match status" value="1"/>
</dbReference>
<dbReference type="CDD" id="cd05233">
    <property type="entry name" value="SDR_c"/>
    <property type="match status" value="1"/>
</dbReference>
<gene>
    <name evidence="2" type="ORF">UFOPK3427_01744</name>
    <name evidence="3" type="ORF">UFOPK4112_01335</name>
</gene>
<dbReference type="Gene3D" id="3.40.50.720">
    <property type="entry name" value="NAD(P)-binding Rossmann-like Domain"/>
    <property type="match status" value="1"/>
</dbReference>
<dbReference type="InterPro" id="IPR020904">
    <property type="entry name" value="Sc_DH/Rdtase_CS"/>
</dbReference>
<dbReference type="EMBL" id="CAFBPM010000014">
    <property type="protein sequence ID" value="CAB5027523.1"/>
    <property type="molecule type" value="Genomic_DNA"/>
</dbReference>
<dbReference type="EMBL" id="CAFBLT010000003">
    <property type="protein sequence ID" value="CAB4883308.1"/>
    <property type="molecule type" value="Genomic_DNA"/>
</dbReference>
<dbReference type="InterPro" id="IPR036291">
    <property type="entry name" value="NAD(P)-bd_dom_sf"/>
</dbReference>
<name>A0A6J7ENK5_9ZZZZ</name>